<dbReference type="GO" id="GO:0090374">
    <property type="term" value="P:oligopeptide export from mitochondrion"/>
    <property type="evidence" value="ECO:0007669"/>
    <property type="project" value="TreeGrafter"/>
</dbReference>
<reference evidence="13" key="1">
    <citation type="submission" date="2022-06" db="EMBL/GenBank/DDBJ databases">
        <authorList>
            <consortium name="SYNGENTA / RWTH Aachen University"/>
        </authorList>
    </citation>
    <scope>NUCLEOTIDE SEQUENCE</scope>
</reference>
<dbReference type="EMBL" id="CALTRL010005803">
    <property type="protein sequence ID" value="CAH7686606.1"/>
    <property type="molecule type" value="Genomic_DNA"/>
</dbReference>
<feature type="transmembrane region" description="Helical" evidence="10">
    <location>
        <begin position="272"/>
        <end position="292"/>
    </location>
</feature>
<dbReference type="GO" id="GO:0016887">
    <property type="term" value="F:ATP hydrolysis activity"/>
    <property type="evidence" value="ECO:0007669"/>
    <property type="project" value="InterPro"/>
</dbReference>
<dbReference type="Gene3D" id="1.20.1560.10">
    <property type="entry name" value="ABC transporter type 1, transmembrane domain"/>
    <property type="match status" value="1"/>
</dbReference>
<dbReference type="SMART" id="SM00382">
    <property type="entry name" value="AAA"/>
    <property type="match status" value="1"/>
</dbReference>
<keyword evidence="6" id="KW-0067">ATP-binding</keyword>
<dbReference type="PROSITE" id="PS00211">
    <property type="entry name" value="ABC_TRANSPORTER_1"/>
    <property type="match status" value="1"/>
</dbReference>
<evidence type="ECO:0000256" key="1">
    <source>
        <dbReference type="ARBA" id="ARBA00004141"/>
    </source>
</evidence>
<feature type="transmembrane region" description="Helical" evidence="10">
    <location>
        <begin position="348"/>
        <end position="370"/>
    </location>
</feature>
<dbReference type="InterPro" id="IPR017871">
    <property type="entry name" value="ABC_transporter-like_CS"/>
</dbReference>
<dbReference type="InterPro" id="IPR039421">
    <property type="entry name" value="Type_1_exporter"/>
</dbReference>
<dbReference type="Proteomes" id="UP001153365">
    <property type="component" value="Unassembled WGS sequence"/>
</dbReference>
<evidence type="ECO:0000256" key="4">
    <source>
        <dbReference type="ARBA" id="ARBA00022692"/>
    </source>
</evidence>
<feature type="transmembrane region" description="Helical" evidence="10">
    <location>
        <begin position="390"/>
        <end position="411"/>
    </location>
</feature>
<feature type="transmembrane region" description="Helical" evidence="10">
    <location>
        <begin position="111"/>
        <end position="134"/>
    </location>
</feature>
<evidence type="ECO:0000256" key="5">
    <source>
        <dbReference type="ARBA" id="ARBA00022741"/>
    </source>
</evidence>
<dbReference type="AlphaFoldDB" id="A0AAV0BJ76"/>
<dbReference type="SUPFAM" id="SSF90123">
    <property type="entry name" value="ABC transporter transmembrane region"/>
    <property type="match status" value="1"/>
</dbReference>
<feature type="transmembrane region" description="Helical" evidence="10">
    <location>
        <begin position="249"/>
        <end position="266"/>
    </location>
</feature>
<dbReference type="SUPFAM" id="SSF52540">
    <property type="entry name" value="P-loop containing nucleoside triphosphate hydrolases"/>
    <property type="match status" value="1"/>
</dbReference>
<dbReference type="Pfam" id="PF00005">
    <property type="entry name" value="ABC_tran"/>
    <property type="match status" value="1"/>
</dbReference>
<protein>
    <submittedName>
        <fullName evidence="13">P-loop containing nucleoside triphosphate hydrolase protein</fullName>
    </submittedName>
</protein>
<dbReference type="InterPro" id="IPR003439">
    <property type="entry name" value="ABC_transporter-like_ATP-bd"/>
</dbReference>
<dbReference type="InterPro" id="IPR003593">
    <property type="entry name" value="AAA+_ATPase"/>
</dbReference>
<keyword evidence="7 10" id="KW-1133">Transmembrane helix</keyword>
<dbReference type="InterPro" id="IPR011527">
    <property type="entry name" value="ABC1_TM_dom"/>
</dbReference>
<comment type="subcellular location">
    <subcellularLocation>
        <location evidence="1">Membrane</location>
        <topology evidence="1">Multi-pass membrane protein</topology>
    </subcellularLocation>
</comment>
<dbReference type="PROSITE" id="PS50893">
    <property type="entry name" value="ABC_TRANSPORTER_2"/>
    <property type="match status" value="1"/>
</dbReference>
<dbReference type="PROSITE" id="PS50929">
    <property type="entry name" value="ABC_TM1F"/>
    <property type="match status" value="1"/>
</dbReference>
<organism evidence="13 14">
    <name type="scientific">Phakopsora pachyrhizi</name>
    <name type="common">Asian soybean rust disease fungus</name>
    <dbReference type="NCBI Taxonomy" id="170000"/>
    <lineage>
        <taxon>Eukaryota</taxon>
        <taxon>Fungi</taxon>
        <taxon>Dikarya</taxon>
        <taxon>Basidiomycota</taxon>
        <taxon>Pucciniomycotina</taxon>
        <taxon>Pucciniomycetes</taxon>
        <taxon>Pucciniales</taxon>
        <taxon>Phakopsoraceae</taxon>
        <taxon>Phakopsora</taxon>
    </lineage>
</organism>
<keyword evidence="14" id="KW-1185">Reference proteome</keyword>
<feature type="compositionally biased region" description="Polar residues" evidence="9">
    <location>
        <begin position="42"/>
        <end position="66"/>
    </location>
</feature>
<gene>
    <name evidence="13" type="ORF">PPACK8108_LOCUS21281</name>
</gene>
<dbReference type="FunFam" id="1.20.1560.10:FF:000058">
    <property type="entry name" value="ABC transporter B family member 25"/>
    <property type="match status" value="1"/>
</dbReference>
<dbReference type="Gene3D" id="3.40.50.300">
    <property type="entry name" value="P-loop containing nucleotide triphosphate hydrolases"/>
    <property type="match status" value="1"/>
</dbReference>
<evidence type="ECO:0000256" key="9">
    <source>
        <dbReference type="SAM" id="MobiDB-lite"/>
    </source>
</evidence>
<accession>A0AAV0BJ76</accession>
<keyword evidence="13" id="KW-0378">Hydrolase</keyword>
<sequence>MSAFFNSVRRSSNTLPLLQQPQHSHSKLLSVRLLLHSHSVRPINSHSSSLTTKNPTDTQNLPSATDSLPAPSHPEPSNPPHHHSLSQSAPAKSLRLTEISRLVGLARPETAILSISAGLLVVSSSVSLSVPFLWGKLIDIFTDPQLADSLSISLPTATALLTGFFLIGSGANTTRIILMHIAGQRIVRRLRISTFGAILRADMSWHDLRSSAPSGTPTSNHGGTGDLVSRLGNDCNIVGDSITRDLADGSRALITTVSGVSMMFFISSKLTLLMLTVVPPTAIGAVFFGQYLKKLTTASQQALGQMVDHAEERINSIRAVHTFNSVPIEIKTFEQRVNRIFELARREAFARGLFFGGSGFTGNVTIVALLTYGGTLVSRGEISVGDLSSLMLYTAYVGSSLIGLSSWFATVMKGLGAGTRIFDVLDAKPVSVKIGEGHNLDRSEPLRPILFSDVRFKYPARPEVDILNGLDLQIVPGTSLAIAGSSGSGKSTIASLLLRFYDPQAGGVYYGDQNVKSFTPESWRSNIGFVPQDPALLSGTILENITYGLPASLVPFSRIEQAVRSANAMDFINGLPQRFETEIGSKGTQLSGGQKQRLAIARALVRQPKLLILDEATSALDTKAEQEVNLAIQRVMRERSLTTMIIAHRLSTLKMADRIVFMSGGKITESGTYEELSKEGTEFNRMIKTQLLKI</sequence>
<comment type="similarity">
    <text evidence="2">Belongs to the ABC transporter superfamily. ABCB family. Mitochondrial peptide exporter (TC 3.A.1.212) subfamily.</text>
</comment>
<dbReference type="GO" id="GO:0005743">
    <property type="term" value="C:mitochondrial inner membrane"/>
    <property type="evidence" value="ECO:0007669"/>
    <property type="project" value="TreeGrafter"/>
</dbReference>
<keyword evidence="4 10" id="KW-0812">Transmembrane</keyword>
<feature type="domain" description="ABC transmembrane type-1" evidence="12">
    <location>
        <begin position="115"/>
        <end position="413"/>
    </location>
</feature>
<evidence type="ECO:0000256" key="10">
    <source>
        <dbReference type="SAM" id="Phobius"/>
    </source>
</evidence>
<comment type="caution">
    <text evidence="13">The sequence shown here is derived from an EMBL/GenBank/DDBJ whole genome shotgun (WGS) entry which is preliminary data.</text>
</comment>
<dbReference type="Pfam" id="PF00664">
    <property type="entry name" value="ABC_membrane"/>
    <property type="match status" value="1"/>
</dbReference>
<evidence type="ECO:0000256" key="3">
    <source>
        <dbReference type="ARBA" id="ARBA00022448"/>
    </source>
</evidence>
<dbReference type="FunFam" id="3.40.50.300:FF:000218">
    <property type="entry name" value="Multidrug ABC transporter ATP-binding protein"/>
    <property type="match status" value="1"/>
</dbReference>
<evidence type="ECO:0000256" key="7">
    <source>
        <dbReference type="ARBA" id="ARBA00022989"/>
    </source>
</evidence>
<evidence type="ECO:0000256" key="6">
    <source>
        <dbReference type="ARBA" id="ARBA00022840"/>
    </source>
</evidence>
<feature type="domain" description="ABC transporter" evidence="11">
    <location>
        <begin position="449"/>
        <end position="689"/>
    </location>
</feature>
<evidence type="ECO:0000313" key="14">
    <source>
        <dbReference type="Proteomes" id="UP001153365"/>
    </source>
</evidence>
<proteinExistence type="inferred from homology"/>
<keyword evidence="3" id="KW-0813">Transport</keyword>
<evidence type="ECO:0000256" key="2">
    <source>
        <dbReference type="ARBA" id="ARBA00005580"/>
    </source>
</evidence>
<keyword evidence="5" id="KW-0547">Nucleotide-binding</keyword>
<dbReference type="InterPro" id="IPR036640">
    <property type="entry name" value="ABC1_TM_sf"/>
</dbReference>
<dbReference type="PANTHER" id="PTHR43394">
    <property type="entry name" value="ATP-DEPENDENT PERMEASE MDL1, MITOCHONDRIAL"/>
    <property type="match status" value="1"/>
</dbReference>
<dbReference type="CDD" id="cd18573">
    <property type="entry name" value="ABC_6TM_ABCB10_like"/>
    <property type="match status" value="1"/>
</dbReference>
<feature type="region of interest" description="Disordered" evidence="9">
    <location>
        <begin position="42"/>
        <end position="90"/>
    </location>
</feature>
<feature type="transmembrane region" description="Helical" evidence="10">
    <location>
        <begin position="154"/>
        <end position="178"/>
    </location>
</feature>
<keyword evidence="8 10" id="KW-0472">Membrane</keyword>
<evidence type="ECO:0000259" key="12">
    <source>
        <dbReference type="PROSITE" id="PS50929"/>
    </source>
</evidence>
<dbReference type="InterPro" id="IPR027417">
    <property type="entry name" value="P-loop_NTPase"/>
</dbReference>
<dbReference type="PANTHER" id="PTHR43394:SF1">
    <property type="entry name" value="ATP-BINDING CASSETTE SUB-FAMILY B MEMBER 10, MITOCHONDRIAL"/>
    <property type="match status" value="1"/>
</dbReference>
<name>A0AAV0BJ76_PHAPC</name>
<evidence type="ECO:0000256" key="8">
    <source>
        <dbReference type="ARBA" id="ARBA00023136"/>
    </source>
</evidence>
<evidence type="ECO:0000259" key="11">
    <source>
        <dbReference type="PROSITE" id="PS50893"/>
    </source>
</evidence>
<dbReference type="GO" id="GO:0015421">
    <property type="term" value="F:ABC-type oligopeptide transporter activity"/>
    <property type="evidence" value="ECO:0007669"/>
    <property type="project" value="TreeGrafter"/>
</dbReference>
<dbReference type="GO" id="GO:0005524">
    <property type="term" value="F:ATP binding"/>
    <property type="evidence" value="ECO:0007669"/>
    <property type="project" value="UniProtKB-KW"/>
</dbReference>
<evidence type="ECO:0000313" key="13">
    <source>
        <dbReference type="EMBL" id="CAH7686606.1"/>
    </source>
</evidence>